<feature type="chain" id="PRO_5045233690" evidence="2">
    <location>
        <begin position="19"/>
        <end position="225"/>
    </location>
</feature>
<evidence type="ECO:0000256" key="1">
    <source>
        <dbReference type="SAM" id="MobiDB-lite"/>
    </source>
</evidence>
<keyword evidence="2" id="KW-0732">Signal</keyword>
<feature type="compositionally biased region" description="Low complexity" evidence="1">
    <location>
        <begin position="143"/>
        <end position="155"/>
    </location>
</feature>
<feature type="region of interest" description="Disordered" evidence="1">
    <location>
        <begin position="118"/>
        <end position="167"/>
    </location>
</feature>
<protein>
    <submittedName>
        <fullName evidence="4">Uncharacterized protein LOC113392714</fullName>
    </submittedName>
</protein>
<organism evidence="3 4">
    <name type="scientific">Vanessa tameamea</name>
    <name type="common">Kamehameha butterfly</name>
    <dbReference type="NCBI Taxonomy" id="334116"/>
    <lineage>
        <taxon>Eukaryota</taxon>
        <taxon>Metazoa</taxon>
        <taxon>Ecdysozoa</taxon>
        <taxon>Arthropoda</taxon>
        <taxon>Hexapoda</taxon>
        <taxon>Insecta</taxon>
        <taxon>Pterygota</taxon>
        <taxon>Neoptera</taxon>
        <taxon>Endopterygota</taxon>
        <taxon>Lepidoptera</taxon>
        <taxon>Glossata</taxon>
        <taxon>Ditrysia</taxon>
        <taxon>Papilionoidea</taxon>
        <taxon>Nymphalidae</taxon>
        <taxon>Nymphalinae</taxon>
        <taxon>Vanessa</taxon>
    </lineage>
</organism>
<dbReference type="OrthoDB" id="7484933at2759"/>
<proteinExistence type="predicted"/>
<feature type="compositionally biased region" description="Basic residues" evidence="1">
    <location>
        <begin position="124"/>
        <end position="138"/>
    </location>
</feature>
<evidence type="ECO:0000256" key="2">
    <source>
        <dbReference type="SAM" id="SignalP"/>
    </source>
</evidence>
<dbReference type="AlphaFoldDB" id="A0A8B8HJM6"/>
<reference evidence="4" key="1">
    <citation type="submission" date="2025-08" db="UniProtKB">
        <authorList>
            <consortium name="RefSeq"/>
        </authorList>
    </citation>
    <scope>IDENTIFICATION</scope>
    <source>
        <tissue evidence="4">Whole body</tissue>
    </source>
</reference>
<dbReference type="RefSeq" id="XP_026485044.2">
    <property type="nucleotide sequence ID" value="XM_026629259.2"/>
</dbReference>
<evidence type="ECO:0000313" key="3">
    <source>
        <dbReference type="Proteomes" id="UP001652626"/>
    </source>
</evidence>
<evidence type="ECO:0000313" key="4">
    <source>
        <dbReference type="RefSeq" id="XP_026485044.2"/>
    </source>
</evidence>
<feature type="signal peptide" evidence="2">
    <location>
        <begin position="1"/>
        <end position="18"/>
    </location>
</feature>
<dbReference type="OMA" id="GRKWWYY"/>
<keyword evidence="3" id="KW-1185">Reference proteome</keyword>
<dbReference type="GeneID" id="113392714"/>
<accession>A0A8B8HJM6</accession>
<gene>
    <name evidence="4" type="primary">LOC113392714</name>
</gene>
<dbReference type="Proteomes" id="UP001652626">
    <property type="component" value="Chromosome 5"/>
</dbReference>
<sequence length="225" mass="26072">MYLRLFISFIFWSNVTLAGNLSKKDLKYLLEVLRRHNRLLDNDKLDVPQSIEHPRAEPIKPGHSLLQPNLETLKSAAKYPQKDVSGTAVYGNLKNLGISYGNLKERVLSTGFRKSNDLLEMQTRRKHRKKKKKSKFRNRNGGDSSSSDSSSSSRSSDFERNPGNPYTVHKDKYQHNWLWNHFMDGDHMNVNPYAPQFSSSGPSGAALFFGRKWWYYNQDDYKPLK</sequence>
<name>A0A8B8HJM6_VANTA</name>